<evidence type="ECO:0000256" key="1">
    <source>
        <dbReference type="SAM" id="MobiDB-lite"/>
    </source>
</evidence>
<dbReference type="AlphaFoldDB" id="D7FHX2"/>
<dbReference type="Proteomes" id="UP000002630">
    <property type="component" value="Linkage Group LG26"/>
</dbReference>
<evidence type="ECO:0000313" key="3">
    <source>
        <dbReference type="EMBL" id="CBJ48983.1"/>
    </source>
</evidence>
<gene>
    <name evidence="3" type="ORF">Esi_0115_0021</name>
</gene>
<keyword evidence="4" id="KW-1185">Reference proteome</keyword>
<feature type="region of interest" description="Disordered" evidence="1">
    <location>
        <begin position="145"/>
        <end position="173"/>
    </location>
</feature>
<organism evidence="3 4">
    <name type="scientific">Ectocarpus siliculosus</name>
    <name type="common">Brown alga</name>
    <name type="synonym">Conferva siliculosa</name>
    <dbReference type="NCBI Taxonomy" id="2880"/>
    <lineage>
        <taxon>Eukaryota</taxon>
        <taxon>Sar</taxon>
        <taxon>Stramenopiles</taxon>
        <taxon>Ochrophyta</taxon>
        <taxon>PX clade</taxon>
        <taxon>Phaeophyceae</taxon>
        <taxon>Ectocarpales</taxon>
        <taxon>Ectocarpaceae</taxon>
        <taxon>Ectocarpus</taxon>
    </lineage>
</organism>
<feature type="region of interest" description="Disordered" evidence="1">
    <location>
        <begin position="81"/>
        <end position="119"/>
    </location>
</feature>
<dbReference type="Pfam" id="PF00168">
    <property type="entry name" value="C2"/>
    <property type="match status" value="1"/>
</dbReference>
<name>D7FHX2_ECTSI</name>
<dbReference type="EMBL" id="FN649751">
    <property type="protein sequence ID" value="CBJ48983.1"/>
    <property type="molecule type" value="Genomic_DNA"/>
</dbReference>
<dbReference type="CDD" id="cd00030">
    <property type="entry name" value="C2"/>
    <property type="match status" value="1"/>
</dbReference>
<dbReference type="EMBL" id="FN647841">
    <property type="protein sequence ID" value="CBJ48983.1"/>
    <property type="molecule type" value="Genomic_DNA"/>
</dbReference>
<reference evidence="3 4" key="1">
    <citation type="journal article" date="2010" name="Nature">
        <title>The Ectocarpus genome and the independent evolution of multicellularity in brown algae.</title>
        <authorList>
            <person name="Cock J.M."/>
            <person name="Sterck L."/>
            <person name="Rouze P."/>
            <person name="Scornet D."/>
            <person name="Allen A.E."/>
            <person name="Amoutzias G."/>
            <person name="Anthouard V."/>
            <person name="Artiguenave F."/>
            <person name="Aury J.M."/>
            <person name="Badger J.H."/>
            <person name="Beszteri B."/>
            <person name="Billiau K."/>
            <person name="Bonnet E."/>
            <person name="Bothwell J.H."/>
            <person name="Bowler C."/>
            <person name="Boyen C."/>
            <person name="Brownlee C."/>
            <person name="Carrano C.J."/>
            <person name="Charrier B."/>
            <person name="Cho G.Y."/>
            <person name="Coelho S.M."/>
            <person name="Collen J."/>
            <person name="Corre E."/>
            <person name="Da Silva C."/>
            <person name="Delage L."/>
            <person name="Delaroque N."/>
            <person name="Dittami S.M."/>
            <person name="Doulbeau S."/>
            <person name="Elias M."/>
            <person name="Farnham G."/>
            <person name="Gachon C.M."/>
            <person name="Gschloessl B."/>
            <person name="Heesch S."/>
            <person name="Jabbari K."/>
            <person name="Jubin C."/>
            <person name="Kawai H."/>
            <person name="Kimura K."/>
            <person name="Kloareg B."/>
            <person name="Kupper F.C."/>
            <person name="Lang D."/>
            <person name="Le Bail A."/>
            <person name="Leblanc C."/>
            <person name="Lerouge P."/>
            <person name="Lohr M."/>
            <person name="Lopez P.J."/>
            <person name="Martens C."/>
            <person name="Maumus F."/>
            <person name="Michel G."/>
            <person name="Miranda-Saavedra D."/>
            <person name="Morales J."/>
            <person name="Moreau H."/>
            <person name="Motomura T."/>
            <person name="Nagasato C."/>
            <person name="Napoli C.A."/>
            <person name="Nelson D.R."/>
            <person name="Nyvall-Collen P."/>
            <person name="Peters A.F."/>
            <person name="Pommier C."/>
            <person name="Potin P."/>
            <person name="Poulain J."/>
            <person name="Quesneville H."/>
            <person name="Read B."/>
            <person name="Rensing S.A."/>
            <person name="Ritter A."/>
            <person name="Rousvoal S."/>
            <person name="Samanta M."/>
            <person name="Samson G."/>
            <person name="Schroeder D.C."/>
            <person name="Segurens B."/>
            <person name="Strittmatter M."/>
            <person name="Tonon T."/>
            <person name="Tregear J.W."/>
            <person name="Valentin K."/>
            <person name="von Dassow P."/>
            <person name="Yamagishi T."/>
            <person name="Van de Peer Y."/>
            <person name="Wincker P."/>
        </authorList>
    </citation>
    <scope>NUCLEOTIDE SEQUENCE [LARGE SCALE GENOMIC DNA]</scope>
    <source>
        <strain evidence="4">Ec32 / CCAP1310/4</strain>
    </source>
</reference>
<dbReference type="InterPro" id="IPR000008">
    <property type="entry name" value="C2_dom"/>
</dbReference>
<feature type="domain" description="C2" evidence="2">
    <location>
        <begin position="16"/>
        <end position="74"/>
    </location>
</feature>
<proteinExistence type="predicted"/>
<dbReference type="OrthoDB" id="10370161at2759"/>
<protein>
    <recommendedName>
        <fullName evidence="2">C2 domain-containing protein</fullName>
    </recommendedName>
</protein>
<dbReference type="Gene3D" id="2.60.40.150">
    <property type="entry name" value="C2 domain"/>
    <property type="match status" value="1"/>
</dbReference>
<feature type="region of interest" description="Disordered" evidence="1">
    <location>
        <begin position="277"/>
        <end position="314"/>
    </location>
</feature>
<evidence type="ECO:0000313" key="4">
    <source>
        <dbReference type="Proteomes" id="UP000002630"/>
    </source>
</evidence>
<evidence type="ECO:0000259" key="2">
    <source>
        <dbReference type="Pfam" id="PF00168"/>
    </source>
</evidence>
<sequence length="355" mass="36892">MSSPKRQLPMHLDKWVITVREGKDLTRGEANDFFRKMSPVCELTLGSQGPFSTGVKLNTTQPCWDDSIEFDAATAAAALLLSPPRPSKTKPPSSAVGGGDSENNDDDDLRLPTVGPKLEGSQVPAGSVILEYMLVPGIPQPVAPVSTETEGSLSGLAARTTAPFREDGGNDGSRGGVGSCCMDELKKPARKPALLACVGAVIAAVLAVRLSGVCSARMPTDLSPIPVPFKVAVGKHKGSSTHHIRLQGDGNVVVARGPKPLLTAGAAAAGDAGATLWQSGPLPSLTQQQQRSPGKPGDNGKDKSGGGSGGSCKKCQVKVTKEGTLALTRGREELAVFSPAWTEAFFDIPPRGDKW</sequence>
<dbReference type="InParanoid" id="D7FHX2"/>
<dbReference type="InterPro" id="IPR035892">
    <property type="entry name" value="C2_domain_sf"/>
</dbReference>
<accession>D7FHX2</accession>
<dbReference type="SUPFAM" id="SSF49562">
    <property type="entry name" value="C2 domain (Calcium/lipid-binding domain, CaLB)"/>
    <property type="match status" value="1"/>
</dbReference>